<proteinExistence type="predicted"/>
<gene>
    <name evidence="1" type="ORF">D5086_032151</name>
</gene>
<accession>A0ACC4ALA0</accession>
<organism evidence="1 2">
    <name type="scientific">Populus alba</name>
    <name type="common">White poplar</name>
    <dbReference type="NCBI Taxonomy" id="43335"/>
    <lineage>
        <taxon>Eukaryota</taxon>
        <taxon>Viridiplantae</taxon>
        <taxon>Streptophyta</taxon>
        <taxon>Embryophyta</taxon>
        <taxon>Tracheophyta</taxon>
        <taxon>Spermatophyta</taxon>
        <taxon>Magnoliopsida</taxon>
        <taxon>eudicotyledons</taxon>
        <taxon>Gunneridae</taxon>
        <taxon>Pentapetalae</taxon>
        <taxon>rosids</taxon>
        <taxon>fabids</taxon>
        <taxon>Malpighiales</taxon>
        <taxon>Salicaceae</taxon>
        <taxon>Saliceae</taxon>
        <taxon>Populus</taxon>
    </lineage>
</organism>
<keyword evidence="2" id="KW-1185">Reference proteome</keyword>
<sequence>MCVVAVGDFTFLAPDSSSPVRVSDRVSKTVEGDRRGVAVWAGPKQRMLGIFLFLALVSIMEDQRRSGAGLTNPVNNSSITYPSHAQLGVNPGLAQGDQYPPGYRFKPRDQELISCYLLCKIRDRPLPRNGFLLTAAGYPLCVYLFNKKSTFVNPSWKDHEIHNGKDNSPRNRINGLQDDEIEDQPWENNGNLEPQQVVVPSTSGYHNPGSHSAMGGNNDFGENDDDLFGLDNTVPPSTSSDDRNDHH</sequence>
<evidence type="ECO:0000313" key="1">
    <source>
        <dbReference type="EMBL" id="KAL3566736.1"/>
    </source>
</evidence>
<protein>
    <submittedName>
        <fullName evidence="1">Uncharacterized protein</fullName>
    </submittedName>
</protein>
<dbReference type="Proteomes" id="UP000309997">
    <property type="component" value="Unassembled WGS sequence"/>
</dbReference>
<dbReference type="EMBL" id="RCHU02000018">
    <property type="protein sequence ID" value="KAL3566736.1"/>
    <property type="molecule type" value="Genomic_DNA"/>
</dbReference>
<comment type="caution">
    <text evidence="1">The sequence shown here is derived from an EMBL/GenBank/DDBJ whole genome shotgun (WGS) entry which is preliminary data.</text>
</comment>
<reference evidence="1 2" key="1">
    <citation type="journal article" date="2024" name="Plant Biotechnol. J.">
        <title>Genome and CRISPR/Cas9 system of a widespread forest tree (Populus alba) in the world.</title>
        <authorList>
            <person name="Liu Y.J."/>
            <person name="Jiang P.F."/>
            <person name="Han X.M."/>
            <person name="Li X.Y."/>
            <person name="Wang H.M."/>
            <person name="Wang Y.J."/>
            <person name="Wang X.X."/>
            <person name="Zeng Q.Y."/>
        </authorList>
    </citation>
    <scope>NUCLEOTIDE SEQUENCE [LARGE SCALE GENOMIC DNA]</scope>
    <source>
        <strain evidence="2">cv. PAL-ZL1</strain>
    </source>
</reference>
<name>A0ACC4ALA0_POPAL</name>
<evidence type="ECO:0000313" key="2">
    <source>
        <dbReference type="Proteomes" id="UP000309997"/>
    </source>
</evidence>